<dbReference type="RefSeq" id="WP_139948672.1">
    <property type="nucleotide sequence ID" value="NZ_CP040899.1"/>
</dbReference>
<proteinExistence type="predicted"/>
<accession>A0ABX5VMC9</accession>
<gene>
    <name evidence="3" type="ORF">FE251_09930</name>
</gene>
<dbReference type="PANTHER" id="PTHR42924">
    <property type="entry name" value="EXONUCLEASE"/>
    <property type="match status" value="1"/>
</dbReference>
<evidence type="ECO:0000259" key="2">
    <source>
        <dbReference type="SMART" id="SM00481"/>
    </source>
</evidence>
<evidence type="ECO:0000256" key="1">
    <source>
        <dbReference type="SAM" id="MobiDB-lite"/>
    </source>
</evidence>
<dbReference type="NCBIfam" id="NF038032">
    <property type="entry name" value="CehA_McbA_metalo"/>
    <property type="match status" value="1"/>
</dbReference>
<dbReference type="EMBL" id="CP040899">
    <property type="protein sequence ID" value="QDB79659.1"/>
    <property type="molecule type" value="Genomic_DNA"/>
</dbReference>
<name>A0ABX5VMC9_9MICO</name>
<protein>
    <submittedName>
        <fullName evidence="3">PHP domain-containing protein</fullName>
    </submittedName>
</protein>
<feature type="domain" description="Polymerase/histidinol phosphatase N-terminal" evidence="2">
    <location>
        <begin position="148"/>
        <end position="213"/>
    </location>
</feature>
<sequence length="413" mass="44281">MARAVERLHLTPEDQIARRYHPVPFDVPAGSPSLGVRLSYDRGRGVVDLGCEGPDGWRGWSGGARDRFSITPAAATPGYLPGELEPGTWHVVLGLHQLPAEGLEVTVEISVPATEPPEQERRPAPVRRAVRGSDRDLPAPPGLRWYAGDFHAHTVHSDGSESIGELAVRGVRAGLDFVAVTDHNTVSHHPHLPPLGAEHGITLLPGQEVTAARGHANALGDIGWVDFRAPATTWVREVAARGGVLSVNHPIDADCAWLHPLDTLPAALEVWHVSWFRDLTHTGAIAFQQRWDARAVLGGSDFHRPEQGWTLGTPTTWVAAADDSPEAILAAVLAGRTAVSVGVGPDGVPRPLSAPVLLRVEDDVVAVGAEDAVLEDAEGRWLRITSDHQTVPGAWGRGLLHLHDADRRVLALC</sequence>
<feature type="region of interest" description="Disordered" evidence="1">
    <location>
        <begin position="112"/>
        <end position="135"/>
    </location>
</feature>
<dbReference type="Proteomes" id="UP000313948">
    <property type="component" value="Chromosome"/>
</dbReference>
<keyword evidence="4" id="KW-1185">Reference proteome</keyword>
<dbReference type="SMART" id="SM00481">
    <property type="entry name" value="POLIIIAc"/>
    <property type="match status" value="1"/>
</dbReference>
<dbReference type="InterPro" id="IPR052018">
    <property type="entry name" value="PHP_domain"/>
</dbReference>
<dbReference type="InterPro" id="IPR003141">
    <property type="entry name" value="Pol/His_phosphatase_N"/>
</dbReference>
<dbReference type="Gene3D" id="3.20.20.140">
    <property type="entry name" value="Metal-dependent hydrolases"/>
    <property type="match status" value="1"/>
</dbReference>
<dbReference type="PANTHER" id="PTHR42924:SF3">
    <property type="entry name" value="POLYMERASE_HISTIDINOL PHOSPHATASE N-TERMINAL DOMAIN-CONTAINING PROTEIN"/>
    <property type="match status" value="1"/>
</dbReference>
<dbReference type="InterPro" id="IPR016195">
    <property type="entry name" value="Pol/histidinol_Pase-like"/>
</dbReference>
<evidence type="ECO:0000313" key="3">
    <source>
        <dbReference type="EMBL" id="QDB79659.1"/>
    </source>
</evidence>
<organism evidence="3 4">
    <name type="scientific">Georgenia wutianyii</name>
    <dbReference type="NCBI Taxonomy" id="2585135"/>
    <lineage>
        <taxon>Bacteria</taxon>
        <taxon>Bacillati</taxon>
        <taxon>Actinomycetota</taxon>
        <taxon>Actinomycetes</taxon>
        <taxon>Micrococcales</taxon>
        <taxon>Bogoriellaceae</taxon>
        <taxon>Georgenia</taxon>
    </lineage>
</organism>
<evidence type="ECO:0000313" key="4">
    <source>
        <dbReference type="Proteomes" id="UP000313948"/>
    </source>
</evidence>
<dbReference type="SUPFAM" id="SSF89550">
    <property type="entry name" value="PHP domain-like"/>
    <property type="match status" value="1"/>
</dbReference>
<reference evidence="3 4" key="1">
    <citation type="submission" date="2019-05" db="EMBL/GenBank/DDBJ databases">
        <title>Georgenia *** sp. nov., and Georgenia *** sp. nov., isolated from the intestinal contents of plateau pika (Ochotona curzoniae) in the Qinghai-Tibet plateau of China.</title>
        <authorList>
            <person name="Tian Z."/>
        </authorList>
    </citation>
    <scope>NUCLEOTIDE SEQUENCE [LARGE SCALE GENOMIC DNA]</scope>
    <source>
        <strain evidence="3 4">Z294</strain>
    </source>
</reference>